<proteinExistence type="predicted"/>
<evidence type="ECO:0000313" key="4">
    <source>
        <dbReference type="Proteomes" id="UP001565368"/>
    </source>
</evidence>
<dbReference type="PANTHER" id="PTHR23088:SF30">
    <property type="entry name" value="OMEGA-AMIDASE NIT2"/>
    <property type="match status" value="1"/>
</dbReference>
<dbReference type="InterPro" id="IPR003010">
    <property type="entry name" value="C-N_Hydrolase"/>
</dbReference>
<keyword evidence="4" id="KW-1185">Reference proteome</keyword>
<dbReference type="Gene3D" id="3.60.110.10">
    <property type="entry name" value="Carbon-nitrogen hydrolase"/>
    <property type="match status" value="1"/>
</dbReference>
<dbReference type="EMBL" id="JBBXJM010000001">
    <property type="protein sequence ID" value="KAL1413832.1"/>
    <property type="molecule type" value="Genomic_DNA"/>
</dbReference>
<comment type="caution">
    <text evidence="3">The sequence shown here is derived from an EMBL/GenBank/DDBJ whole genome shotgun (WGS) entry which is preliminary data.</text>
</comment>
<dbReference type="InterPro" id="IPR045254">
    <property type="entry name" value="Nit1/2_C-N_Hydrolase"/>
</dbReference>
<organism evidence="3 4">
    <name type="scientific">Vanrija albida</name>
    <dbReference type="NCBI Taxonomy" id="181172"/>
    <lineage>
        <taxon>Eukaryota</taxon>
        <taxon>Fungi</taxon>
        <taxon>Dikarya</taxon>
        <taxon>Basidiomycota</taxon>
        <taxon>Agaricomycotina</taxon>
        <taxon>Tremellomycetes</taxon>
        <taxon>Trichosporonales</taxon>
        <taxon>Trichosporonaceae</taxon>
        <taxon>Vanrija</taxon>
    </lineage>
</organism>
<reference evidence="3 4" key="1">
    <citation type="submission" date="2023-08" db="EMBL/GenBank/DDBJ databases">
        <title>Annotated Genome Sequence of Vanrija albida AlHP1.</title>
        <authorList>
            <person name="Herzog R."/>
        </authorList>
    </citation>
    <scope>NUCLEOTIDE SEQUENCE [LARGE SCALE GENOMIC DNA]</scope>
    <source>
        <strain evidence="3 4">AlHP1</strain>
    </source>
</reference>
<dbReference type="InterPro" id="IPR036526">
    <property type="entry name" value="C-N_Hydrolase_sf"/>
</dbReference>
<protein>
    <submittedName>
        <fullName evidence="3">Omega-amidase nit3</fullName>
        <ecNumber evidence="3">3.5.1.3</ecNumber>
    </submittedName>
</protein>
<accession>A0ABR3QGM8</accession>
<keyword evidence="1 3" id="KW-0378">Hydrolase</keyword>
<dbReference type="Pfam" id="PF00795">
    <property type="entry name" value="CN_hydrolase"/>
    <property type="match status" value="1"/>
</dbReference>
<dbReference type="EC" id="3.5.1.3" evidence="3"/>
<evidence type="ECO:0000259" key="2">
    <source>
        <dbReference type="PROSITE" id="PS50263"/>
    </source>
</evidence>
<dbReference type="Proteomes" id="UP001565368">
    <property type="component" value="Unassembled WGS sequence"/>
</dbReference>
<sequence>MTIAATTIDPTKGPKVNVALIQIQAGKEGGKQDQIKRMRELVVQAVKEGNDKSEPVHLIVLPEMWNGSTVSVPPATYCLADLQLHDELLANAEPVPEPGQAPSEWSPKSETIRALADAAIESKVWIIGGSVPEQGTDRLYNTATVYSPEGELIAKYRKTHLFDLCLPKMTYKESDTFAPGDHLTTFDTPFGRFGLAICYDLRFAEIAILASRKGCTAVFYPAAFNTHTGPLHWELLQRGRALDNQIYIATCSCARDEAAKYVIYGHSMAVSPMGKVIATAETEEKIVYATFDPQHIADTRAGIPLLTQRRFDLYPDILAVSEGKAQ</sequence>
<name>A0ABR3QGM8_9TREE</name>
<evidence type="ECO:0000256" key="1">
    <source>
        <dbReference type="ARBA" id="ARBA00022801"/>
    </source>
</evidence>
<feature type="domain" description="CN hydrolase" evidence="2">
    <location>
        <begin position="16"/>
        <end position="293"/>
    </location>
</feature>
<dbReference type="RefSeq" id="XP_069213776.1">
    <property type="nucleotide sequence ID" value="XM_069350232.1"/>
</dbReference>
<evidence type="ECO:0000313" key="3">
    <source>
        <dbReference type="EMBL" id="KAL1413832.1"/>
    </source>
</evidence>
<dbReference type="GeneID" id="95982659"/>
<dbReference type="GO" id="GO:0050152">
    <property type="term" value="F:omega-amidase activity"/>
    <property type="evidence" value="ECO:0007669"/>
    <property type="project" value="UniProtKB-EC"/>
</dbReference>
<dbReference type="PROSITE" id="PS50263">
    <property type="entry name" value="CN_HYDROLASE"/>
    <property type="match status" value="1"/>
</dbReference>
<gene>
    <name evidence="3" type="primary">NIT3_1</name>
    <name evidence="3" type="ORF">Q8F55_001616</name>
</gene>
<dbReference type="PANTHER" id="PTHR23088">
    <property type="entry name" value="NITRILASE-RELATED"/>
    <property type="match status" value="1"/>
</dbReference>
<dbReference type="CDD" id="cd07572">
    <property type="entry name" value="nit"/>
    <property type="match status" value="1"/>
</dbReference>
<dbReference type="SUPFAM" id="SSF56317">
    <property type="entry name" value="Carbon-nitrogen hydrolase"/>
    <property type="match status" value="1"/>
</dbReference>